<protein>
    <submittedName>
        <fullName evidence="1">Uncharacterized protein</fullName>
    </submittedName>
</protein>
<dbReference type="Proteomes" id="UP000328092">
    <property type="component" value="Unassembled WGS sequence"/>
</dbReference>
<accession>A0A508TMI1</accession>
<proteinExistence type="predicted"/>
<reference evidence="1" key="1">
    <citation type="submission" date="2019-02" db="EMBL/GenBank/DDBJ databases">
        <authorList>
            <person name="Pothier F.J."/>
        </authorList>
    </citation>
    <scope>NUCLEOTIDE SEQUENCE</scope>
    <source>
        <strain evidence="1">CI-1B</strain>
    </source>
</reference>
<evidence type="ECO:0000313" key="2">
    <source>
        <dbReference type="Proteomes" id="UP000328092"/>
    </source>
</evidence>
<dbReference type="AlphaFoldDB" id="A0A508TMI1"/>
<dbReference type="EMBL" id="CAADFC020000024">
    <property type="protein sequence ID" value="VIO75624.1"/>
    <property type="molecule type" value="Genomic_DNA"/>
</dbReference>
<comment type="caution">
    <text evidence="1">The sequence shown here is derived from an EMBL/GenBank/DDBJ whole genome shotgun (WGS) entry which is preliminary data.</text>
</comment>
<organism evidence="1 2">
    <name type="scientific">Bradyrhizobium ivorense</name>
    <dbReference type="NCBI Taxonomy" id="2511166"/>
    <lineage>
        <taxon>Bacteria</taxon>
        <taxon>Pseudomonadati</taxon>
        <taxon>Pseudomonadota</taxon>
        <taxon>Alphaproteobacteria</taxon>
        <taxon>Hyphomicrobiales</taxon>
        <taxon>Nitrobacteraceae</taxon>
        <taxon>Bradyrhizobium</taxon>
    </lineage>
</organism>
<evidence type="ECO:0000313" key="1">
    <source>
        <dbReference type="EMBL" id="VIO75624.1"/>
    </source>
</evidence>
<name>A0A508TMI1_9BRAD</name>
<sequence length="260" mass="27956">MQPAAARVNSNSKSSLQTYFANIIRAFSSKRRAARVNPGSNSSDFDARQLCLWLATLSSGDLSVNESAAARPGSVMITTVGSANDALWSQMERAGWAQRIALDDLPMAHVASPYAFTEAGARAVTAALAELVARKAKLTGTVKGFDPRTAPEQVRQLCGIFSWLGLRALSQLTLAEEARPTTAEAQARQRDGILALKEVTRGVSMAGLYIAEAISRGPDSDVGRDCLERTTKGLRYAEQCLTEWADEMRTHQTGSPPLPS</sequence>
<gene>
    <name evidence="1" type="ORF">CI1B_60030</name>
</gene>
<keyword evidence="2" id="KW-1185">Reference proteome</keyword>